<accession>A0ABX3A4F6</accession>
<feature type="domain" description="Type VI secretion system IcmF C-terminal" evidence="1">
    <location>
        <begin position="276"/>
        <end position="380"/>
    </location>
</feature>
<feature type="domain" description="IcmF-related" evidence="2">
    <location>
        <begin position="2"/>
        <end position="58"/>
    </location>
</feature>
<evidence type="ECO:0000259" key="2">
    <source>
        <dbReference type="Pfam" id="PF06761"/>
    </source>
</evidence>
<dbReference type="PANTHER" id="PTHR36153">
    <property type="entry name" value="INNER MEMBRANE PROTEIN-RELATED"/>
    <property type="match status" value="1"/>
</dbReference>
<dbReference type="InterPro" id="IPR010623">
    <property type="entry name" value="IcmF_C"/>
</dbReference>
<dbReference type="InterPro" id="IPR009612">
    <property type="entry name" value="IcmF-rel"/>
</dbReference>
<dbReference type="InterPro" id="IPR053156">
    <property type="entry name" value="T6SS_TssM-like"/>
</dbReference>
<dbReference type="Pfam" id="PF06761">
    <property type="entry name" value="IcmF-related"/>
    <property type="match status" value="1"/>
</dbReference>
<dbReference type="InterPro" id="IPR048677">
    <property type="entry name" value="TssM1_hel"/>
</dbReference>
<keyword evidence="5" id="KW-1185">Reference proteome</keyword>
<protein>
    <recommendedName>
        <fullName evidence="6">Intracellular multiplication and macrophage-killing family protein</fullName>
    </recommendedName>
</protein>
<feature type="domain" description="Type VI secretion system component TssM1 helical" evidence="3">
    <location>
        <begin position="171"/>
        <end position="265"/>
    </location>
</feature>
<evidence type="ECO:0000313" key="5">
    <source>
        <dbReference type="Proteomes" id="UP000094329"/>
    </source>
</evidence>
<proteinExistence type="predicted"/>
<name>A0ABX3A4F6_9GAMM</name>
<gene>
    <name evidence="4" type="ORF">BGC07_05820</name>
</gene>
<reference evidence="4 5" key="1">
    <citation type="submission" date="2016-08" db="EMBL/GenBank/DDBJ databases">
        <title>Draft genome sequence of Candidatus Piscirickettsia litoralis, from seawater.</title>
        <authorList>
            <person name="Wan X."/>
            <person name="Lee A.J."/>
            <person name="Hou S."/>
            <person name="Donachie S.P."/>
        </authorList>
    </citation>
    <scope>NUCLEOTIDE SEQUENCE [LARGE SCALE GENOMIC DNA]</scope>
    <source>
        <strain evidence="4 5">Y2</strain>
    </source>
</reference>
<evidence type="ECO:0000259" key="3">
    <source>
        <dbReference type="Pfam" id="PF21070"/>
    </source>
</evidence>
<organism evidence="4 5">
    <name type="scientific">Piscirickettsia litoralis</name>
    <dbReference type="NCBI Taxonomy" id="1891921"/>
    <lineage>
        <taxon>Bacteria</taxon>
        <taxon>Pseudomonadati</taxon>
        <taxon>Pseudomonadota</taxon>
        <taxon>Gammaproteobacteria</taxon>
        <taxon>Thiotrichales</taxon>
        <taxon>Piscirickettsiaceae</taxon>
        <taxon>Piscirickettsia</taxon>
    </lineage>
</organism>
<dbReference type="Pfam" id="PF06744">
    <property type="entry name" value="IcmF_C"/>
    <property type="match status" value="1"/>
</dbReference>
<evidence type="ECO:0000313" key="4">
    <source>
        <dbReference type="EMBL" id="ODN42533.1"/>
    </source>
</evidence>
<evidence type="ECO:0008006" key="6">
    <source>
        <dbReference type="Google" id="ProtNLM"/>
    </source>
</evidence>
<dbReference type="Pfam" id="PF21070">
    <property type="entry name" value="IcmF_helical"/>
    <property type="match status" value="1"/>
</dbReference>
<comment type="caution">
    <text evidence="4">The sequence shown here is derived from an EMBL/GenBank/DDBJ whole genome shotgun (WGS) entry which is preliminary data.</text>
</comment>
<dbReference type="EMBL" id="MDTU01000001">
    <property type="protein sequence ID" value="ODN42533.1"/>
    <property type="molecule type" value="Genomic_DNA"/>
</dbReference>
<evidence type="ECO:0000259" key="1">
    <source>
        <dbReference type="Pfam" id="PF06744"/>
    </source>
</evidence>
<dbReference type="Proteomes" id="UP000094329">
    <property type="component" value="Unassembled WGS sequence"/>
</dbReference>
<dbReference type="PANTHER" id="PTHR36153:SF1">
    <property type="entry name" value="TYPE VI SECRETION SYSTEM COMPONENT TSSM1"/>
    <property type="match status" value="1"/>
</dbReference>
<sequence length="403" mass="45441">MNNLYWSQYLDVWNNYIANIKVTPFSNLSAATQNLGLLSKDNESSIVRLLQVVSDNTSFTSDSSTLSNNVISNAYSASNSLLIQPNKNTPAPIHTYIQAINNLYRYFVNIQQSAVPDQAAFQQAKQLFSDSQTNPIKQLRILALQAPEPLATWLNQIVRSSLITIFNSANKYIESQWDNSIKSRFNTAFKDSYPFTKTSNNNASPDDFLNFINKNGDMHAFFTKYLEAFIFANKNYQAKSLYGVKFPINANISKTLNNVKHLADMFNLSKDSKVSFIIEPRALSKNIRNISINYGDNSFTYAYGPIFPYHWSWPLASLNQDLIIKAQLFSGTLKTYSFSGPWSLFKFLSQTDVKQISPTTYTVEYKDNGIDISLTLTASSSLNPFKGTLTAALSPLVRYIDLS</sequence>